<dbReference type="InterPro" id="IPR003593">
    <property type="entry name" value="AAA+_ATPase"/>
</dbReference>
<evidence type="ECO:0000256" key="1">
    <source>
        <dbReference type="ARBA" id="ARBA00004202"/>
    </source>
</evidence>
<dbReference type="PANTHER" id="PTHR43790:SF1">
    <property type="entry name" value="XYLOSE IMPORT ATP-BINDING PROTEIN XYLG"/>
    <property type="match status" value="1"/>
</dbReference>
<organism evidence="12 15">
    <name type="scientific">Bordetella genomosp. 1</name>
    <dbReference type="NCBI Taxonomy" id="1395607"/>
    <lineage>
        <taxon>Bacteria</taxon>
        <taxon>Pseudomonadati</taxon>
        <taxon>Pseudomonadota</taxon>
        <taxon>Betaproteobacteria</taxon>
        <taxon>Burkholderiales</taxon>
        <taxon>Alcaligenaceae</taxon>
        <taxon>Bordetella</taxon>
    </lineage>
</organism>
<dbReference type="CDD" id="cd03215">
    <property type="entry name" value="ABC_Carb_Monos_II"/>
    <property type="match status" value="1"/>
</dbReference>
<keyword evidence="9" id="KW-1278">Translocase</keyword>
<evidence type="ECO:0000256" key="3">
    <source>
        <dbReference type="ARBA" id="ARBA00022475"/>
    </source>
</evidence>
<reference evidence="13 14" key="1">
    <citation type="submission" date="2017-05" db="EMBL/GenBank/DDBJ databases">
        <title>Complete and WGS of Bordetella genogroups.</title>
        <authorList>
            <person name="Spilker T."/>
            <person name="Lipuma J."/>
        </authorList>
    </citation>
    <scope>NUCLEOTIDE SEQUENCE [LARGE SCALE GENOMIC DNA]</scope>
    <source>
        <strain evidence="13 14">AU9795</strain>
    </source>
</reference>
<dbReference type="Pfam" id="PF00005">
    <property type="entry name" value="ABC_tran"/>
    <property type="match status" value="2"/>
</dbReference>
<feature type="domain" description="ABC transporter" evidence="11">
    <location>
        <begin position="265"/>
        <end position="510"/>
    </location>
</feature>
<dbReference type="AlphaFoldDB" id="A0A261SKC8"/>
<keyword evidence="14" id="KW-1185">Reference proteome</keyword>
<dbReference type="FunFam" id="3.40.50.300:FF:000127">
    <property type="entry name" value="Ribose import ATP-binding protein RbsA"/>
    <property type="match status" value="1"/>
</dbReference>
<evidence type="ECO:0000256" key="10">
    <source>
        <dbReference type="ARBA" id="ARBA00023136"/>
    </source>
</evidence>
<dbReference type="SUPFAM" id="SSF52540">
    <property type="entry name" value="P-loop containing nucleoside triphosphate hydrolases"/>
    <property type="match status" value="2"/>
</dbReference>
<dbReference type="GO" id="GO:0015614">
    <property type="term" value="F:ABC-type D-xylose transporter activity"/>
    <property type="evidence" value="ECO:0007669"/>
    <property type="project" value="InterPro"/>
</dbReference>
<dbReference type="InterPro" id="IPR013455">
    <property type="entry name" value="ABC_transptr_XylG"/>
</dbReference>
<evidence type="ECO:0000313" key="13">
    <source>
        <dbReference type="EMBL" id="OZI58143.1"/>
    </source>
</evidence>
<evidence type="ECO:0000256" key="5">
    <source>
        <dbReference type="ARBA" id="ARBA00022597"/>
    </source>
</evidence>
<dbReference type="EMBL" id="NEVR01000005">
    <property type="protein sequence ID" value="OZI58143.1"/>
    <property type="molecule type" value="Genomic_DNA"/>
</dbReference>
<dbReference type="Proteomes" id="UP000216354">
    <property type="component" value="Unassembled WGS sequence"/>
</dbReference>
<dbReference type="PANTHER" id="PTHR43790">
    <property type="entry name" value="CARBOHYDRATE TRANSPORT ATP-BINDING PROTEIN MG119-RELATED"/>
    <property type="match status" value="1"/>
</dbReference>
<name>A0A261SKC8_9BORD</name>
<keyword evidence="10" id="KW-0472">Membrane</keyword>
<dbReference type="InterPro" id="IPR050107">
    <property type="entry name" value="ABC_carbohydrate_import_ATPase"/>
</dbReference>
<evidence type="ECO:0000256" key="4">
    <source>
        <dbReference type="ARBA" id="ARBA00022519"/>
    </source>
</evidence>
<keyword evidence="2" id="KW-0813">Transport</keyword>
<evidence type="ECO:0000256" key="8">
    <source>
        <dbReference type="ARBA" id="ARBA00022840"/>
    </source>
</evidence>
<keyword evidence="3" id="KW-1003">Cell membrane</keyword>
<keyword evidence="5" id="KW-0762">Sugar transport</keyword>
<dbReference type="Proteomes" id="UP000217005">
    <property type="component" value="Unassembled WGS sequence"/>
</dbReference>
<evidence type="ECO:0000256" key="6">
    <source>
        <dbReference type="ARBA" id="ARBA00022737"/>
    </source>
</evidence>
<dbReference type="GO" id="GO:0005886">
    <property type="term" value="C:plasma membrane"/>
    <property type="evidence" value="ECO:0007669"/>
    <property type="project" value="UniProtKB-SubCell"/>
</dbReference>
<reference evidence="12 15" key="2">
    <citation type="submission" date="2017-05" db="EMBL/GenBank/DDBJ databases">
        <title>Complete and WGS of Bordetella genogroups.</title>
        <authorList>
            <person name="Spilker T."/>
            <person name="LiPuma J."/>
        </authorList>
    </citation>
    <scope>NUCLEOTIDE SEQUENCE [LARGE SCALE GENOMIC DNA]</scope>
    <source>
        <strain evidence="12 15">AU17610</strain>
    </source>
</reference>
<sequence>MQAHARPLFEMHDIVKAFSGVRALSGVSLSVRPGECLGLCGENGAGKSTLMKVLSGVYPHGSYEGTILWEGRELHARSPRDSERAGIVILHQELMLVQQLSVTENIFLGNELRLSGGRMDYPAMHRHAAELLARLKLTDVNVAAPVMNYGNGHQQLFEIAKALNKRARLLIFDEPTSSLSAKEIDVLLSIIHDLTRAGVACIYISHKLDEVKRVCDTITVIRDGQLIATRPAAELDENGIIGLMVGRALESRFPRTERAPGAVVLEARGVSCWDVTNPQRKRVDDVGLQVRAGEILGIAGLVGAGRTELVSAIYGAYAGRSVARVLVDGEPVRIGSPADAIAHGICLVPEDRKRHGIVPLMSVAANITLASLDDYAGPLRIDGDAELAAVRREIARLRIKTASPALPVAGLSGGNQQKVVLAKMALERPRVLILDEPTRGVDIGAKYDIYKMIFDLADAGVAIVMVSSELPEILGMSDRVLVMNAGRLTGDFPIQGLTQERVLASALLSDSQ</sequence>
<keyword evidence="8 12" id="KW-0067">ATP-binding</keyword>
<dbReference type="InterPro" id="IPR003439">
    <property type="entry name" value="ABC_transporter-like_ATP-bd"/>
</dbReference>
<dbReference type="SMART" id="SM00382">
    <property type="entry name" value="AAA"/>
    <property type="match status" value="2"/>
</dbReference>
<keyword evidence="7" id="KW-0547">Nucleotide-binding</keyword>
<evidence type="ECO:0000313" key="14">
    <source>
        <dbReference type="Proteomes" id="UP000216354"/>
    </source>
</evidence>
<protein>
    <submittedName>
        <fullName evidence="12 13">Xylose ABC transporter ATP-binding protein</fullName>
    </submittedName>
</protein>
<evidence type="ECO:0000259" key="11">
    <source>
        <dbReference type="PROSITE" id="PS50893"/>
    </source>
</evidence>
<dbReference type="OrthoDB" id="9776369at2"/>
<keyword evidence="6" id="KW-0677">Repeat</keyword>
<dbReference type="PROSITE" id="PS00211">
    <property type="entry name" value="ABC_TRANSPORTER_1"/>
    <property type="match status" value="1"/>
</dbReference>
<dbReference type="GO" id="GO:0005524">
    <property type="term" value="F:ATP binding"/>
    <property type="evidence" value="ECO:0007669"/>
    <property type="project" value="UniProtKB-KW"/>
</dbReference>
<comment type="caution">
    <text evidence="12">The sequence shown here is derived from an EMBL/GenBank/DDBJ whole genome shotgun (WGS) entry which is preliminary data.</text>
</comment>
<dbReference type="InterPro" id="IPR027417">
    <property type="entry name" value="P-loop_NTPase"/>
</dbReference>
<keyword evidence="4" id="KW-0997">Cell inner membrane</keyword>
<feature type="domain" description="ABC transporter" evidence="11">
    <location>
        <begin position="9"/>
        <end position="248"/>
    </location>
</feature>
<evidence type="ECO:0000313" key="12">
    <source>
        <dbReference type="EMBL" id="OZI36793.1"/>
    </source>
</evidence>
<dbReference type="RefSeq" id="WP_094827597.1">
    <property type="nucleotide sequence ID" value="NZ_NEVL01000003.1"/>
</dbReference>
<gene>
    <name evidence="13" type="ORF">CAL27_22160</name>
    <name evidence="12" type="ORF">CEG14_16770</name>
</gene>
<dbReference type="GO" id="GO:0016887">
    <property type="term" value="F:ATP hydrolysis activity"/>
    <property type="evidence" value="ECO:0007669"/>
    <property type="project" value="InterPro"/>
</dbReference>
<accession>A0A261SKC8</accession>
<evidence type="ECO:0000256" key="7">
    <source>
        <dbReference type="ARBA" id="ARBA00022741"/>
    </source>
</evidence>
<dbReference type="CDD" id="cd03216">
    <property type="entry name" value="ABC_Carb_Monos_I"/>
    <property type="match status" value="1"/>
</dbReference>
<evidence type="ECO:0000313" key="15">
    <source>
        <dbReference type="Proteomes" id="UP000217005"/>
    </source>
</evidence>
<evidence type="ECO:0000256" key="9">
    <source>
        <dbReference type="ARBA" id="ARBA00022967"/>
    </source>
</evidence>
<dbReference type="NCBIfam" id="TIGR02633">
    <property type="entry name" value="xylG"/>
    <property type="match status" value="1"/>
</dbReference>
<dbReference type="PROSITE" id="PS50893">
    <property type="entry name" value="ABC_TRANSPORTER_2"/>
    <property type="match status" value="2"/>
</dbReference>
<comment type="subcellular location">
    <subcellularLocation>
        <location evidence="1">Cell membrane</location>
        <topology evidence="1">Peripheral membrane protein</topology>
    </subcellularLocation>
</comment>
<dbReference type="Gene3D" id="3.40.50.300">
    <property type="entry name" value="P-loop containing nucleotide triphosphate hydrolases"/>
    <property type="match status" value="2"/>
</dbReference>
<dbReference type="InterPro" id="IPR017871">
    <property type="entry name" value="ABC_transporter-like_CS"/>
</dbReference>
<proteinExistence type="predicted"/>
<dbReference type="NCBIfam" id="NF010069">
    <property type="entry name" value="PRK13549.1"/>
    <property type="match status" value="1"/>
</dbReference>
<evidence type="ECO:0000256" key="2">
    <source>
        <dbReference type="ARBA" id="ARBA00022448"/>
    </source>
</evidence>
<dbReference type="EMBL" id="NEVL01000003">
    <property type="protein sequence ID" value="OZI36793.1"/>
    <property type="molecule type" value="Genomic_DNA"/>
</dbReference>